<evidence type="ECO:0000256" key="13">
    <source>
        <dbReference type="RuleBase" id="RU000722"/>
    </source>
</evidence>
<keyword evidence="5 13" id="KW-0444">Lipid biosynthesis</keyword>
<evidence type="ECO:0000259" key="14">
    <source>
        <dbReference type="PROSITE" id="PS50075"/>
    </source>
</evidence>
<comment type="caution">
    <text evidence="15">The sequence shown here is derived from an EMBL/GenBank/DDBJ whole genome shotgun (WGS) entry which is preliminary data.</text>
</comment>
<keyword evidence="11" id="KW-0496">Mitochondrion</keyword>
<comment type="similarity">
    <text evidence="2">Belongs to the acyl carrier protein (ACP) family.</text>
</comment>
<evidence type="ECO:0000256" key="10">
    <source>
        <dbReference type="ARBA" id="ARBA00023098"/>
    </source>
</evidence>
<keyword evidence="10" id="KW-0443">Lipid metabolism</keyword>
<accession>A0A177AX97</accession>
<dbReference type="PANTHER" id="PTHR20863:SF28">
    <property type="entry name" value="ACYL CARRIER PROTEIN, MITOCHONDRIAL"/>
    <property type="match status" value="1"/>
</dbReference>
<protein>
    <recommendedName>
        <fullName evidence="13">Acyl carrier protein</fullName>
    </recommendedName>
</protein>
<keyword evidence="6" id="KW-0597">Phosphoprotein</keyword>
<dbReference type="Proteomes" id="UP000078046">
    <property type="component" value="Unassembled WGS sequence"/>
</dbReference>
<evidence type="ECO:0000256" key="11">
    <source>
        <dbReference type="ARBA" id="ARBA00023128"/>
    </source>
</evidence>
<dbReference type="OrthoDB" id="448946at2759"/>
<evidence type="ECO:0000256" key="7">
    <source>
        <dbReference type="ARBA" id="ARBA00022832"/>
    </source>
</evidence>
<evidence type="ECO:0000256" key="2">
    <source>
        <dbReference type="ARBA" id="ARBA00010930"/>
    </source>
</evidence>
<evidence type="ECO:0000256" key="8">
    <source>
        <dbReference type="ARBA" id="ARBA00022946"/>
    </source>
</evidence>
<dbReference type="Pfam" id="PF00550">
    <property type="entry name" value="PP-binding"/>
    <property type="match status" value="1"/>
</dbReference>
<dbReference type="PANTHER" id="PTHR20863">
    <property type="entry name" value="ACYL CARRIER PROTEIN"/>
    <property type="match status" value="1"/>
</dbReference>
<evidence type="ECO:0000313" key="15">
    <source>
        <dbReference type="EMBL" id="OAF66648.1"/>
    </source>
</evidence>
<name>A0A177AX97_9BILA</name>
<evidence type="ECO:0000256" key="9">
    <source>
        <dbReference type="ARBA" id="ARBA00022982"/>
    </source>
</evidence>
<keyword evidence="4 13" id="KW-0596">Phosphopantetheine</keyword>
<dbReference type="GO" id="GO:0005739">
    <property type="term" value="C:mitochondrion"/>
    <property type="evidence" value="ECO:0007669"/>
    <property type="project" value="UniProtKB-SubCell"/>
</dbReference>
<keyword evidence="16" id="KW-1185">Reference proteome</keyword>
<gene>
    <name evidence="15" type="ORF">A3Q56_05628</name>
</gene>
<feature type="domain" description="Carrier" evidence="14">
    <location>
        <begin position="324"/>
        <end position="399"/>
    </location>
</feature>
<evidence type="ECO:0000256" key="5">
    <source>
        <dbReference type="ARBA" id="ARBA00022516"/>
    </source>
</evidence>
<keyword evidence="12 13" id="KW-0275">Fatty acid biosynthesis</keyword>
<dbReference type="GO" id="GO:0000035">
    <property type="term" value="F:acyl binding"/>
    <property type="evidence" value="ECO:0007669"/>
    <property type="project" value="TreeGrafter"/>
</dbReference>
<keyword evidence="7" id="KW-0276">Fatty acid metabolism</keyword>
<dbReference type="Gene3D" id="1.10.1200.10">
    <property type="entry name" value="ACP-like"/>
    <property type="match status" value="1"/>
</dbReference>
<evidence type="ECO:0000256" key="3">
    <source>
        <dbReference type="ARBA" id="ARBA00022448"/>
    </source>
</evidence>
<reference evidence="15 16" key="1">
    <citation type="submission" date="2016-04" db="EMBL/GenBank/DDBJ databases">
        <title>The genome of Intoshia linei affirms orthonectids as highly simplified spiralians.</title>
        <authorList>
            <person name="Mikhailov K.V."/>
            <person name="Slusarev G.S."/>
            <person name="Nikitin M.A."/>
            <person name="Logacheva M.D."/>
            <person name="Penin A."/>
            <person name="Aleoshin V."/>
            <person name="Panchin Y.V."/>
        </authorList>
    </citation>
    <scope>NUCLEOTIDE SEQUENCE [LARGE SCALE GENOMIC DNA]</scope>
    <source>
        <strain evidence="15">Intl2013</strain>
        <tissue evidence="15">Whole animal</tissue>
    </source>
</reference>
<dbReference type="InterPro" id="IPR036736">
    <property type="entry name" value="ACP-like_sf"/>
</dbReference>
<keyword evidence="15" id="KW-0830">Ubiquinone</keyword>
<proteinExistence type="inferred from homology"/>
<dbReference type="GO" id="GO:0000036">
    <property type="term" value="F:acyl carrier activity"/>
    <property type="evidence" value="ECO:0007669"/>
    <property type="project" value="TreeGrafter"/>
</dbReference>
<comment type="function">
    <text evidence="13">Carrier of the growing fatty acid chain in fatty acid biosynthesis.</text>
</comment>
<keyword evidence="3" id="KW-0813">Transport</keyword>
<evidence type="ECO:0000256" key="12">
    <source>
        <dbReference type="ARBA" id="ARBA00023160"/>
    </source>
</evidence>
<dbReference type="SUPFAM" id="SSF47336">
    <property type="entry name" value="ACP-like"/>
    <property type="match status" value="1"/>
</dbReference>
<evidence type="ECO:0000256" key="4">
    <source>
        <dbReference type="ARBA" id="ARBA00022450"/>
    </source>
</evidence>
<dbReference type="InterPro" id="IPR009081">
    <property type="entry name" value="PP-bd_ACP"/>
</dbReference>
<sequence>MISHQPYGCVPFVSKDLYQYLPNYVNKRAVIYIAEFSRYTETATEPKTNELKHGFQNDFFFKTVKDWATDKLSFLSINNPLKINIDRTTIKTNIMLFSPHGNVCMTPGNYKKIVDLIAPDYYECPYDYHHGKKSIERSCKMYTTFYSNESETTNNNSNGVIKKKAKTKSSLGNLVKHIEKNNTQLGSINVCQWKDLKETNVEKTIIFGPIEPQHFKKIDFEYFDDSFATKMTIDGQALLLNGDLIDCNNFNKKINLKIEPIDFVVDMNKFVKLLRLSSASSKLLLPNRLFNLSSKLPNYTKNLFKKKNFLDKIKKFVHGPISYDIVSKRVMVVLNCFDKIKPEDLTADKHFKNDLGLDSFDLVEITVMMEEEFQYEVPEQHMVRFEKPKDIIDYFSDKHDVYEAKLENDV</sequence>
<dbReference type="AlphaFoldDB" id="A0A177AX97"/>
<organism evidence="15 16">
    <name type="scientific">Intoshia linei</name>
    <dbReference type="NCBI Taxonomy" id="1819745"/>
    <lineage>
        <taxon>Eukaryota</taxon>
        <taxon>Metazoa</taxon>
        <taxon>Spiralia</taxon>
        <taxon>Lophotrochozoa</taxon>
        <taxon>Mesozoa</taxon>
        <taxon>Orthonectida</taxon>
        <taxon>Rhopaluridae</taxon>
        <taxon>Intoshia</taxon>
    </lineage>
</organism>
<comment type="subcellular location">
    <subcellularLocation>
        <location evidence="1">Mitochondrion</location>
    </subcellularLocation>
</comment>
<dbReference type="PROSITE" id="PS50075">
    <property type="entry name" value="CARRIER"/>
    <property type="match status" value="1"/>
</dbReference>
<evidence type="ECO:0000313" key="16">
    <source>
        <dbReference type="Proteomes" id="UP000078046"/>
    </source>
</evidence>
<keyword evidence="8" id="KW-0809">Transit peptide</keyword>
<evidence type="ECO:0000256" key="6">
    <source>
        <dbReference type="ARBA" id="ARBA00022553"/>
    </source>
</evidence>
<evidence type="ECO:0000256" key="1">
    <source>
        <dbReference type="ARBA" id="ARBA00004173"/>
    </source>
</evidence>
<keyword evidence="9" id="KW-0249">Electron transport</keyword>
<dbReference type="InterPro" id="IPR003231">
    <property type="entry name" value="ACP"/>
</dbReference>
<dbReference type="EMBL" id="LWCA01000869">
    <property type="protein sequence ID" value="OAF66648.1"/>
    <property type="molecule type" value="Genomic_DNA"/>
</dbReference>